<dbReference type="Gene3D" id="3.20.20.140">
    <property type="entry name" value="Metal-dependent hydrolases"/>
    <property type="match status" value="1"/>
</dbReference>
<dbReference type="EC" id="3.5.1.5" evidence="3"/>
<evidence type="ECO:0000313" key="10">
    <source>
        <dbReference type="EMBL" id="CAB4571585.1"/>
    </source>
</evidence>
<dbReference type="PROSITE" id="PS01120">
    <property type="entry name" value="UREASE_1"/>
    <property type="match status" value="1"/>
</dbReference>
<dbReference type="SUPFAM" id="SSF51556">
    <property type="entry name" value="Metallo-dependent hydrolases"/>
    <property type="match status" value="1"/>
</dbReference>
<dbReference type="PANTHER" id="PTHR43440">
    <property type="entry name" value="UREASE"/>
    <property type="match status" value="1"/>
</dbReference>
<sequence length="606" mass="64210">MTGTSHSHSHPHPHGHGHGHGHSHRHSHDGVEHEHEGGHVPHGHTDLDEILPHDYAAIHGPTVGDRVRLGDTRLVVEIEYDAQRRGDEFLAGFGKTARDGLLLKAAAVRDTCDLVISNVVIIDAMHRIGKVSIGIRQGRICGIGRAGNPDVLDDVDVVVGTGTSIVSGEGLIATAGAIDTHVHLMSPRIMEASLASGVTTIIGQEFGPVWGVGVNSPWALRHAFNAFDQWPVNIGFLGRGSSSDPAPLVEALVEGGACGFKVHEDMGAHTRALDTALRVAEEHDVQVALHTDGLNECLAVEDTLRVLDGRTIHAFHIEGCGGGHVPNVLKLAGVPNVIGSSTNPTLPFGRDALDEHYEMIFACHGLNHHSPTDGVMVTDRIRNGTMGAEGVLHDLGVIGITSSDAQGMGRAGETVRRTFQLAAKMKQDLDPGPTRHDNDRVRQYVAKLTINPAIAHGLSHEIGSIEVGKLADIVLWRPDHFGAKPQLVLKAGFPAYGVTGDPNATTDTCEPLVLGPQFGSFGATAADLSVAFVAGAAVAAGVDHMTTRRRRVAVRGTRGIGPADMVLNARLGTVEVDPRTGVVEFDGQVVYTDPADSVALSRLYFL</sequence>
<keyword evidence="8" id="KW-1133">Transmembrane helix</keyword>
<feature type="compositionally biased region" description="Basic and acidic residues" evidence="7">
    <location>
        <begin position="28"/>
        <end position="46"/>
    </location>
</feature>
<dbReference type="GO" id="GO:0043419">
    <property type="term" value="P:urea catabolic process"/>
    <property type="evidence" value="ECO:0007669"/>
    <property type="project" value="UniProtKB-UniPathway"/>
</dbReference>
<feature type="compositionally biased region" description="Basic residues" evidence="7">
    <location>
        <begin position="7"/>
        <end position="27"/>
    </location>
</feature>
<protein>
    <recommendedName>
        <fullName evidence="3">urease</fullName>
        <ecNumber evidence="3">3.5.1.5</ecNumber>
    </recommendedName>
</protein>
<dbReference type="SUPFAM" id="SSF51338">
    <property type="entry name" value="Composite domain of metallo-dependent hydrolases"/>
    <property type="match status" value="1"/>
</dbReference>
<evidence type="ECO:0000256" key="1">
    <source>
        <dbReference type="ARBA" id="ARBA00001948"/>
    </source>
</evidence>
<dbReference type="PRINTS" id="PR01752">
    <property type="entry name" value="UREASE"/>
</dbReference>
<dbReference type="InterPro" id="IPR032466">
    <property type="entry name" value="Metal_Hydrolase"/>
</dbReference>
<dbReference type="AlphaFoldDB" id="A0A6J6E8H4"/>
<evidence type="ECO:0000256" key="7">
    <source>
        <dbReference type="SAM" id="MobiDB-lite"/>
    </source>
</evidence>
<dbReference type="Pfam" id="PF00449">
    <property type="entry name" value="Urease_alpha"/>
    <property type="match status" value="1"/>
</dbReference>
<evidence type="ECO:0000256" key="6">
    <source>
        <dbReference type="ARBA" id="ARBA00022801"/>
    </source>
</evidence>
<evidence type="ECO:0000256" key="3">
    <source>
        <dbReference type="ARBA" id="ARBA00012934"/>
    </source>
</evidence>
<keyword evidence="6" id="KW-0378">Hydrolase</keyword>
<accession>A0A6J6E8H4</accession>
<dbReference type="GO" id="GO:0009039">
    <property type="term" value="F:urease activity"/>
    <property type="evidence" value="ECO:0007669"/>
    <property type="project" value="UniProtKB-EC"/>
</dbReference>
<dbReference type="InterPro" id="IPR017951">
    <property type="entry name" value="Urease_asu_c"/>
</dbReference>
<dbReference type="Gene3D" id="2.30.40.10">
    <property type="entry name" value="Urease, subunit C, domain 1"/>
    <property type="match status" value="1"/>
</dbReference>
<proteinExistence type="inferred from homology"/>
<dbReference type="InterPro" id="IPR005848">
    <property type="entry name" value="Urease_asu"/>
</dbReference>
<dbReference type="Pfam" id="PF01979">
    <property type="entry name" value="Amidohydro_1"/>
    <property type="match status" value="1"/>
</dbReference>
<evidence type="ECO:0000259" key="9">
    <source>
        <dbReference type="PROSITE" id="PS51368"/>
    </source>
</evidence>
<comment type="cofactor">
    <cofactor evidence="1">
        <name>Ni cation</name>
        <dbReference type="ChEBI" id="CHEBI:25516"/>
    </cofactor>
</comment>
<dbReference type="EMBL" id="CAEZSR010000098">
    <property type="protein sequence ID" value="CAB4571585.1"/>
    <property type="molecule type" value="Genomic_DNA"/>
</dbReference>
<dbReference type="InterPro" id="IPR006680">
    <property type="entry name" value="Amidohydro-rel"/>
</dbReference>
<dbReference type="InterPro" id="IPR050112">
    <property type="entry name" value="Urease_alpha_subunit"/>
</dbReference>
<keyword evidence="8" id="KW-0472">Membrane</keyword>
<reference evidence="10" key="1">
    <citation type="submission" date="2020-05" db="EMBL/GenBank/DDBJ databases">
        <authorList>
            <person name="Chiriac C."/>
            <person name="Salcher M."/>
            <person name="Ghai R."/>
            <person name="Kavagutti S V."/>
        </authorList>
    </citation>
    <scope>NUCLEOTIDE SEQUENCE</scope>
</reference>
<evidence type="ECO:0000256" key="2">
    <source>
        <dbReference type="ARBA" id="ARBA00004897"/>
    </source>
</evidence>
<dbReference type="GO" id="GO:0016151">
    <property type="term" value="F:nickel cation binding"/>
    <property type="evidence" value="ECO:0007669"/>
    <property type="project" value="InterPro"/>
</dbReference>
<keyword evidence="8" id="KW-0812">Transmembrane</keyword>
<evidence type="ECO:0000256" key="4">
    <source>
        <dbReference type="ARBA" id="ARBA00022596"/>
    </source>
</evidence>
<name>A0A6J6E8H4_9ZZZZ</name>
<dbReference type="NCBIfam" id="NF009686">
    <property type="entry name" value="PRK13207.1"/>
    <property type="match status" value="1"/>
</dbReference>
<keyword evidence="4" id="KW-0533">Nickel</keyword>
<comment type="pathway">
    <text evidence="2">Nitrogen metabolism; urea degradation; CO(2) and NH(3) from urea (urease route): step 1/1.</text>
</comment>
<dbReference type="HAMAP" id="MF_01953">
    <property type="entry name" value="Urease_alpha"/>
    <property type="match status" value="1"/>
</dbReference>
<evidence type="ECO:0000256" key="8">
    <source>
        <dbReference type="SAM" id="Phobius"/>
    </source>
</evidence>
<dbReference type="PANTHER" id="PTHR43440:SF1">
    <property type="entry name" value="UREASE"/>
    <property type="match status" value="1"/>
</dbReference>
<organism evidence="10">
    <name type="scientific">freshwater metagenome</name>
    <dbReference type="NCBI Taxonomy" id="449393"/>
    <lineage>
        <taxon>unclassified sequences</taxon>
        <taxon>metagenomes</taxon>
        <taxon>ecological metagenomes</taxon>
    </lineage>
</organism>
<dbReference type="InterPro" id="IPR011612">
    <property type="entry name" value="Urease_alpha_N_dom"/>
</dbReference>
<dbReference type="InterPro" id="IPR029754">
    <property type="entry name" value="Urease_Ni-bd"/>
</dbReference>
<keyword evidence="5" id="KW-0479">Metal-binding</keyword>
<dbReference type="InterPro" id="IPR011059">
    <property type="entry name" value="Metal-dep_hydrolase_composite"/>
</dbReference>
<feature type="transmembrane region" description="Helical" evidence="8">
    <location>
        <begin position="518"/>
        <end position="542"/>
    </location>
</feature>
<feature type="domain" description="Urease" evidence="9">
    <location>
        <begin position="176"/>
        <end position="606"/>
    </location>
</feature>
<dbReference type="UniPathway" id="UPA00258">
    <property type="reaction ID" value="UER00370"/>
</dbReference>
<feature type="region of interest" description="Disordered" evidence="7">
    <location>
        <begin position="1"/>
        <end position="46"/>
    </location>
</feature>
<dbReference type="PROSITE" id="PS51368">
    <property type="entry name" value="UREASE_3"/>
    <property type="match status" value="1"/>
</dbReference>
<evidence type="ECO:0000256" key="5">
    <source>
        <dbReference type="ARBA" id="ARBA00022723"/>
    </source>
</evidence>
<gene>
    <name evidence="10" type="ORF">UFOPK1493_02431</name>
</gene>